<keyword evidence="7" id="KW-0496">Mitochondrion</keyword>
<name>A0A9N8EMT9_9STRA</name>
<dbReference type="EMBL" id="CAICTM010001353">
    <property type="protein sequence ID" value="CAB9522894.1"/>
    <property type="molecule type" value="Genomic_DNA"/>
</dbReference>
<proteinExistence type="inferred from homology"/>
<evidence type="ECO:0000313" key="12">
    <source>
        <dbReference type="Proteomes" id="UP001153069"/>
    </source>
</evidence>
<comment type="caution">
    <text evidence="11">The sequence shown here is derived from an EMBL/GenBank/DDBJ whole genome shotgun (WGS) entry which is preliminary data.</text>
</comment>
<dbReference type="GO" id="GO:0005743">
    <property type="term" value="C:mitochondrial inner membrane"/>
    <property type="evidence" value="ECO:0007669"/>
    <property type="project" value="UniProtKB-SubCell"/>
</dbReference>
<feature type="region of interest" description="Disordered" evidence="9">
    <location>
        <begin position="131"/>
        <end position="183"/>
    </location>
</feature>
<evidence type="ECO:0000256" key="9">
    <source>
        <dbReference type="SAM" id="MobiDB-lite"/>
    </source>
</evidence>
<dbReference type="InterPro" id="IPR022533">
    <property type="entry name" value="Cox20"/>
</dbReference>
<keyword evidence="5" id="KW-0999">Mitochondrion inner membrane</keyword>
<evidence type="ECO:0000256" key="2">
    <source>
        <dbReference type="ARBA" id="ARBA00009575"/>
    </source>
</evidence>
<feature type="transmembrane region" description="Helical" evidence="10">
    <location>
        <begin position="86"/>
        <end position="105"/>
    </location>
</feature>
<dbReference type="AlphaFoldDB" id="A0A9N8EMT9"/>
<keyword evidence="6 10" id="KW-1133">Transmembrane helix</keyword>
<dbReference type="Pfam" id="PF12597">
    <property type="entry name" value="Cox20"/>
    <property type="match status" value="1"/>
</dbReference>
<evidence type="ECO:0000256" key="10">
    <source>
        <dbReference type="SAM" id="Phobius"/>
    </source>
</evidence>
<evidence type="ECO:0000256" key="7">
    <source>
        <dbReference type="ARBA" id="ARBA00023128"/>
    </source>
</evidence>
<comment type="subcellular location">
    <subcellularLocation>
        <location evidence="1">Mitochondrion inner membrane</location>
    </subcellularLocation>
</comment>
<evidence type="ECO:0000256" key="5">
    <source>
        <dbReference type="ARBA" id="ARBA00022792"/>
    </source>
</evidence>
<keyword evidence="12" id="KW-1185">Reference proteome</keyword>
<evidence type="ECO:0000256" key="6">
    <source>
        <dbReference type="ARBA" id="ARBA00022989"/>
    </source>
</evidence>
<protein>
    <recommendedName>
        <fullName evidence="3">Cytochrome c oxidase assembly protein COX20, mitochondrial</fullName>
    </recommendedName>
</protein>
<comment type="similarity">
    <text evidence="2">Belongs to the COX20 family.</text>
</comment>
<feature type="compositionally biased region" description="Basic and acidic residues" evidence="9">
    <location>
        <begin position="153"/>
        <end position="183"/>
    </location>
</feature>
<keyword evidence="8 10" id="KW-0472">Membrane</keyword>
<evidence type="ECO:0000256" key="4">
    <source>
        <dbReference type="ARBA" id="ARBA00022692"/>
    </source>
</evidence>
<dbReference type="PANTHER" id="PTHR31586">
    <property type="entry name" value="CYTOCHROME C OXIDASE PROTEIN 20"/>
    <property type="match status" value="1"/>
</dbReference>
<keyword evidence="4 10" id="KW-0812">Transmembrane</keyword>
<organism evidence="11 12">
    <name type="scientific">Seminavis robusta</name>
    <dbReference type="NCBI Taxonomy" id="568900"/>
    <lineage>
        <taxon>Eukaryota</taxon>
        <taxon>Sar</taxon>
        <taxon>Stramenopiles</taxon>
        <taxon>Ochrophyta</taxon>
        <taxon>Bacillariophyta</taxon>
        <taxon>Bacillariophyceae</taxon>
        <taxon>Bacillariophycidae</taxon>
        <taxon>Naviculales</taxon>
        <taxon>Naviculaceae</taxon>
        <taxon>Seminavis</taxon>
    </lineage>
</organism>
<dbReference type="GO" id="GO:0033617">
    <property type="term" value="P:mitochondrial respiratory chain complex IV assembly"/>
    <property type="evidence" value="ECO:0007669"/>
    <property type="project" value="InterPro"/>
</dbReference>
<dbReference type="OrthoDB" id="39366at2759"/>
<evidence type="ECO:0000256" key="8">
    <source>
        <dbReference type="ARBA" id="ARBA00023136"/>
    </source>
</evidence>
<sequence length="183" mass="20789">MPLSQGSSSIPPYRTTVQSTDEVTPVEVDPLETAKWTNSIPEAFGLREAIRASSYRWCAREAGMWGIATGTAMTIHRLRMGSNTRFAVNVGMLAFMTVTGGSYYFCCRRRDHRERVVEAMMKLNAFEHASQMPSETPLEQHPFAKPGSALPDQEFRGLLKENKEWQPREVNKDMKDVFTEKRP</sequence>
<gene>
    <name evidence="11" type="ORF">SEMRO_1355_G265490.1</name>
</gene>
<feature type="region of interest" description="Disordered" evidence="9">
    <location>
        <begin position="1"/>
        <end position="22"/>
    </location>
</feature>
<dbReference type="PANTHER" id="PTHR31586:SF1">
    <property type="entry name" value="CYTOCHROME C OXIDASE ASSEMBLY PROTEIN COX20, MITOCHONDRIAL"/>
    <property type="match status" value="1"/>
</dbReference>
<dbReference type="Proteomes" id="UP001153069">
    <property type="component" value="Unassembled WGS sequence"/>
</dbReference>
<accession>A0A9N8EMT9</accession>
<reference evidence="11" key="1">
    <citation type="submission" date="2020-06" db="EMBL/GenBank/DDBJ databases">
        <authorList>
            <consortium name="Plant Systems Biology data submission"/>
        </authorList>
    </citation>
    <scope>NUCLEOTIDE SEQUENCE</scope>
    <source>
        <strain evidence="11">D6</strain>
    </source>
</reference>
<evidence type="ECO:0000256" key="1">
    <source>
        <dbReference type="ARBA" id="ARBA00004273"/>
    </source>
</evidence>
<evidence type="ECO:0000256" key="3">
    <source>
        <dbReference type="ARBA" id="ARBA00017689"/>
    </source>
</evidence>
<evidence type="ECO:0000313" key="11">
    <source>
        <dbReference type="EMBL" id="CAB9522894.1"/>
    </source>
</evidence>